<organism evidence="3 4">
    <name type="scientific">Catenuloplanes nepalensis</name>
    <dbReference type="NCBI Taxonomy" id="587533"/>
    <lineage>
        <taxon>Bacteria</taxon>
        <taxon>Bacillati</taxon>
        <taxon>Actinomycetota</taxon>
        <taxon>Actinomycetes</taxon>
        <taxon>Micromonosporales</taxon>
        <taxon>Micromonosporaceae</taxon>
        <taxon>Catenuloplanes</taxon>
    </lineage>
</organism>
<feature type="compositionally biased region" description="Basic residues" evidence="1">
    <location>
        <begin position="61"/>
        <end position="71"/>
    </location>
</feature>
<comment type="caution">
    <text evidence="3">The sequence shown here is derived from an EMBL/GenBank/DDBJ whole genome shotgun (WGS) entry which is preliminary data.</text>
</comment>
<sequence>MTLILAATSTNAPEMSVILFAGIAVFATAGYALACWVKPFTRCGRCDGTGTSAPRPVRDRLRGHRPVRARAPRGAADCPRCRGTGLRLRIGRRLHNHLTRLRRAAR</sequence>
<name>A0ABT9N178_9ACTN</name>
<keyword evidence="2" id="KW-1133">Transmembrane helix</keyword>
<accession>A0ABT9N178</accession>
<feature type="transmembrane region" description="Helical" evidence="2">
    <location>
        <begin position="15"/>
        <end position="37"/>
    </location>
</feature>
<evidence type="ECO:0000256" key="1">
    <source>
        <dbReference type="SAM" id="MobiDB-lite"/>
    </source>
</evidence>
<dbReference type="RefSeq" id="WP_306834811.1">
    <property type="nucleotide sequence ID" value="NZ_JAUSRA010000001.1"/>
</dbReference>
<evidence type="ECO:0000313" key="4">
    <source>
        <dbReference type="Proteomes" id="UP001240984"/>
    </source>
</evidence>
<keyword evidence="4" id="KW-1185">Reference proteome</keyword>
<dbReference type="Proteomes" id="UP001240984">
    <property type="component" value="Unassembled WGS sequence"/>
</dbReference>
<feature type="region of interest" description="Disordered" evidence="1">
    <location>
        <begin position="48"/>
        <end position="77"/>
    </location>
</feature>
<gene>
    <name evidence="3" type="ORF">J2S43_005964</name>
</gene>
<evidence type="ECO:0000313" key="3">
    <source>
        <dbReference type="EMBL" id="MDP9797452.1"/>
    </source>
</evidence>
<keyword evidence="2" id="KW-0472">Membrane</keyword>
<keyword evidence="2" id="KW-0812">Transmembrane</keyword>
<proteinExistence type="predicted"/>
<reference evidence="3 4" key="1">
    <citation type="submission" date="2023-07" db="EMBL/GenBank/DDBJ databases">
        <title>Sequencing the genomes of 1000 actinobacteria strains.</title>
        <authorList>
            <person name="Klenk H.-P."/>
        </authorList>
    </citation>
    <scope>NUCLEOTIDE SEQUENCE [LARGE SCALE GENOMIC DNA]</scope>
    <source>
        <strain evidence="3 4">DSM 44710</strain>
    </source>
</reference>
<evidence type="ECO:0000256" key="2">
    <source>
        <dbReference type="SAM" id="Phobius"/>
    </source>
</evidence>
<dbReference type="EMBL" id="JAUSRA010000001">
    <property type="protein sequence ID" value="MDP9797452.1"/>
    <property type="molecule type" value="Genomic_DNA"/>
</dbReference>
<protein>
    <submittedName>
        <fullName evidence="3">Uncharacterized protein</fullName>
    </submittedName>
</protein>